<reference evidence="1 2" key="1">
    <citation type="journal article" date="2023" name="Mol. Biol. Evol.">
        <title>Genomics of Secondarily Temperate Adaptation in the Only Non-Antarctic Icefish.</title>
        <authorList>
            <person name="Rivera-Colon A.G."/>
            <person name="Rayamajhi N."/>
            <person name="Minhas B.F."/>
            <person name="Madrigal G."/>
            <person name="Bilyk K.T."/>
            <person name="Yoon V."/>
            <person name="Hune M."/>
            <person name="Gregory S."/>
            <person name="Cheng C.H.C."/>
            <person name="Catchen J.M."/>
        </authorList>
    </citation>
    <scope>NUCLEOTIDE SEQUENCE [LARGE SCALE GENOMIC DNA]</scope>
    <source>
        <strain evidence="1">JC2023a</strain>
    </source>
</reference>
<evidence type="ECO:0000313" key="2">
    <source>
        <dbReference type="Proteomes" id="UP001335648"/>
    </source>
</evidence>
<dbReference type="AlphaFoldDB" id="A0AAN8AZ03"/>
<gene>
    <name evidence="1" type="ORF">CesoFtcFv8_027764</name>
</gene>
<dbReference type="Proteomes" id="UP001335648">
    <property type="component" value="Unassembled WGS sequence"/>
</dbReference>
<proteinExistence type="predicted"/>
<organism evidence="1 2">
    <name type="scientific">Champsocephalus esox</name>
    <name type="common">pike icefish</name>
    <dbReference type="NCBI Taxonomy" id="159716"/>
    <lineage>
        <taxon>Eukaryota</taxon>
        <taxon>Metazoa</taxon>
        <taxon>Chordata</taxon>
        <taxon>Craniata</taxon>
        <taxon>Vertebrata</taxon>
        <taxon>Euteleostomi</taxon>
        <taxon>Actinopterygii</taxon>
        <taxon>Neopterygii</taxon>
        <taxon>Teleostei</taxon>
        <taxon>Neoteleostei</taxon>
        <taxon>Acanthomorphata</taxon>
        <taxon>Eupercaria</taxon>
        <taxon>Perciformes</taxon>
        <taxon>Notothenioidei</taxon>
        <taxon>Channichthyidae</taxon>
        <taxon>Champsocephalus</taxon>
    </lineage>
</organism>
<name>A0AAN8AZ03_9TELE</name>
<sequence>MTSKEGNQNSGWMSSGGGSNAKFSQGKDLFCTTEKLQLVTFCCPEVFPHVCCTAWHSAKATTFTATLPSKLMYLQGSRACWQRLHAIRNLPTVHTYVHVRGSGFDRWAAQPCSARA</sequence>
<comment type="caution">
    <text evidence="1">The sequence shown here is derived from an EMBL/GenBank/DDBJ whole genome shotgun (WGS) entry which is preliminary data.</text>
</comment>
<keyword evidence="2" id="KW-1185">Reference proteome</keyword>
<evidence type="ECO:0000313" key="1">
    <source>
        <dbReference type="EMBL" id="KAK5875263.1"/>
    </source>
</evidence>
<accession>A0AAN8AZ03</accession>
<dbReference type="EMBL" id="JAULUE010002069">
    <property type="protein sequence ID" value="KAK5875263.1"/>
    <property type="molecule type" value="Genomic_DNA"/>
</dbReference>
<protein>
    <submittedName>
        <fullName evidence="1">Uncharacterized protein</fullName>
    </submittedName>
</protein>